<dbReference type="EMBL" id="CAUYUJ010015431">
    <property type="protein sequence ID" value="CAK0853853.1"/>
    <property type="molecule type" value="Genomic_DNA"/>
</dbReference>
<sequence length="995" mass="110294">MEDAGDFMGETTMAEIVGGEEGRRQALKAQAARQMAWLKRKREGSNSSSWHPPKRHRKSAYQFTCSEHNAMLRFLPAGLLHFQIPSDPKDLQPPAKWPRLSISPDQGSDGVAAISHWLHMGINVDPAWDFSHGVHSDIYGGLEAAGLGTHITMSLLRINVPVSPWDENLRWGQVTGVLKEAFATTAAMGNYFFQDFVDEMLSEPAGQPFAGCEDPASALWAHLCESNAFSTRGGKTLKNRFLAVIRKLRSELNHSAQRKFGYLLTCVEMGMVGNARFARLVRSGAELTRTTNSRVETDEGKSLRKGPDTTMLDKIVVGASEPCGQWFGMSNAGLRDTSKTAPWLKRQISGELLAHLRDAISVISNASKLQEFDFILPTGHNIANMPREDHEARENDMMQKLAHACVGIVGSRVKRSLWMLQGWNSRSVFFTEDSAFARAEVDRMKADYDNYQVIKRNNDVEGLSFLVSRSSRERTSQQQVYGVLESDGFVITEKVHTFFKQCHSRVIGSQIVEDGFNDQKNSVPHKNRNGTIETAPHTLFDKRVASKKHDFTELTFPKSKFTRDLKVPVEAYRPAFLSMPQVFSNVTSAQQATPWYSPKANEWSARFADSVIIEHAVRFDRLDKIQHAWHGEMFMTTSKFAVRCKLGGAATPWLLPLTHFPKSAAVAWPLQEHAPAGGGFTFMRLSADVPDLRELLHAVVDPSDWEAIPVEWVSVYSQCLLLGDQGPRQLPGGLGGRLRVVGPPGPLLAVAARTCFLGMNKTQLVRLMKYQGVASEGSTLYEVLEALIKHNLSEPDRPLSEEELLEIMAIRMVQSVSNQNAALDTFMHVEGSNLLFCPEDRDSWTTTANVHRRAMQERDDFTRDWTAKRNAVRGPPEPAHVGKGKGKGKGRGKGGALPGGGGPPKKIPAGDIAQAQIRHLVPPGAHVWRANVQGSWNGHLKPFSRFSASWQLYGHRESLLMALRGLWSKYLTGEGLGTEQCPIAGLFDDGPAGIP</sequence>
<feature type="compositionally biased region" description="Gly residues" evidence="1">
    <location>
        <begin position="893"/>
        <end position="903"/>
    </location>
</feature>
<comment type="caution">
    <text evidence="2">The sequence shown here is derived from an EMBL/GenBank/DDBJ whole genome shotgun (WGS) entry which is preliminary data.</text>
</comment>
<accession>A0ABN9U4Q7</accession>
<name>A0ABN9U4Q7_9DINO</name>
<feature type="region of interest" description="Disordered" evidence="1">
    <location>
        <begin position="870"/>
        <end position="904"/>
    </location>
</feature>
<proteinExistence type="predicted"/>
<evidence type="ECO:0008006" key="4">
    <source>
        <dbReference type="Google" id="ProtNLM"/>
    </source>
</evidence>
<evidence type="ECO:0000313" key="3">
    <source>
        <dbReference type="Proteomes" id="UP001189429"/>
    </source>
</evidence>
<protein>
    <recommendedName>
        <fullName evidence="4">RNA-dependent RNA polymerase</fullName>
    </recommendedName>
</protein>
<evidence type="ECO:0000256" key="1">
    <source>
        <dbReference type="SAM" id="MobiDB-lite"/>
    </source>
</evidence>
<reference evidence="2" key="1">
    <citation type="submission" date="2023-10" db="EMBL/GenBank/DDBJ databases">
        <authorList>
            <person name="Chen Y."/>
            <person name="Shah S."/>
            <person name="Dougan E. K."/>
            <person name="Thang M."/>
            <person name="Chan C."/>
        </authorList>
    </citation>
    <scope>NUCLEOTIDE SEQUENCE [LARGE SCALE GENOMIC DNA]</scope>
</reference>
<feature type="compositionally biased region" description="Basic residues" evidence="1">
    <location>
        <begin position="882"/>
        <end position="892"/>
    </location>
</feature>
<organism evidence="2 3">
    <name type="scientific">Prorocentrum cordatum</name>
    <dbReference type="NCBI Taxonomy" id="2364126"/>
    <lineage>
        <taxon>Eukaryota</taxon>
        <taxon>Sar</taxon>
        <taxon>Alveolata</taxon>
        <taxon>Dinophyceae</taxon>
        <taxon>Prorocentrales</taxon>
        <taxon>Prorocentraceae</taxon>
        <taxon>Prorocentrum</taxon>
    </lineage>
</organism>
<evidence type="ECO:0000313" key="2">
    <source>
        <dbReference type="EMBL" id="CAK0853853.1"/>
    </source>
</evidence>
<gene>
    <name evidence="2" type="ORF">PCOR1329_LOCUS45194</name>
</gene>
<keyword evidence="3" id="KW-1185">Reference proteome</keyword>
<dbReference type="Proteomes" id="UP001189429">
    <property type="component" value="Unassembled WGS sequence"/>
</dbReference>